<protein>
    <recommendedName>
        <fullName evidence="4">Transposase</fullName>
    </recommendedName>
</protein>
<dbReference type="EMBL" id="CAJZBQ010000027">
    <property type="protein sequence ID" value="CAG9320788.1"/>
    <property type="molecule type" value="Genomic_DNA"/>
</dbReference>
<gene>
    <name evidence="2" type="ORF">BSTOLATCC_MIC27368</name>
</gene>
<comment type="caution">
    <text evidence="2">The sequence shown here is derived from an EMBL/GenBank/DDBJ whole genome shotgun (WGS) entry which is preliminary data.</text>
</comment>
<evidence type="ECO:0008006" key="4">
    <source>
        <dbReference type="Google" id="ProtNLM"/>
    </source>
</evidence>
<keyword evidence="3" id="KW-1185">Reference proteome</keyword>
<dbReference type="AlphaFoldDB" id="A0AAU9JA05"/>
<evidence type="ECO:0000256" key="1">
    <source>
        <dbReference type="SAM" id="MobiDB-lite"/>
    </source>
</evidence>
<evidence type="ECO:0000313" key="2">
    <source>
        <dbReference type="EMBL" id="CAG9320788.1"/>
    </source>
</evidence>
<sequence>MFKKAKKKGITIISHMGRSNSWDVSFDQHFRTQKIGIKHNDFPESFNRDLASDKTDIEERIDSLTKLANEIKVKVTIQQESRKEIDASTEASNKKVRRRHGPSKAKFVDRLLFESSIINLHL</sequence>
<name>A0AAU9JA05_9CILI</name>
<dbReference type="Proteomes" id="UP001162131">
    <property type="component" value="Unassembled WGS sequence"/>
</dbReference>
<accession>A0AAU9JA05</accession>
<evidence type="ECO:0000313" key="3">
    <source>
        <dbReference type="Proteomes" id="UP001162131"/>
    </source>
</evidence>
<reference evidence="2" key="1">
    <citation type="submission" date="2021-09" db="EMBL/GenBank/DDBJ databases">
        <authorList>
            <consortium name="AG Swart"/>
            <person name="Singh M."/>
            <person name="Singh A."/>
            <person name="Seah K."/>
            <person name="Emmerich C."/>
        </authorList>
    </citation>
    <scope>NUCLEOTIDE SEQUENCE</scope>
    <source>
        <strain evidence="2">ATCC30299</strain>
    </source>
</reference>
<organism evidence="2 3">
    <name type="scientific">Blepharisma stoltei</name>
    <dbReference type="NCBI Taxonomy" id="1481888"/>
    <lineage>
        <taxon>Eukaryota</taxon>
        <taxon>Sar</taxon>
        <taxon>Alveolata</taxon>
        <taxon>Ciliophora</taxon>
        <taxon>Postciliodesmatophora</taxon>
        <taxon>Heterotrichea</taxon>
        <taxon>Heterotrichida</taxon>
        <taxon>Blepharismidae</taxon>
        <taxon>Blepharisma</taxon>
    </lineage>
</organism>
<feature type="region of interest" description="Disordered" evidence="1">
    <location>
        <begin position="81"/>
        <end position="101"/>
    </location>
</feature>
<proteinExistence type="predicted"/>